<dbReference type="PANTHER" id="PTHR30587">
    <property type="entry name" value="FLAGELLAR BIOSYNTHETIC PROTEIN FLIP"/>
    <property type="match status" value="1"/>
</dbReference>
<keyword evidence="8 12" id="KW-1133">Transmembrane helix</keyword>
<keyword evidence="14" id="KW-0282">Flagellum</keyword>
<gene>
    <name evidence="12 14" type="primary">fliP</name>
    <name evidence="14" type="ORF">FYJ63_09895</name>
</gene>
<evidence type="ECO:0000256" key="10">
    <source>
        <dbReference type="ARBA" id="ARBA00023143"/>
    </source>
</evidence>
<dbReference type="EMBL" id="VUMY01000022">
    <property type="protein sequence ID" value="MST50527.1"/>
    <property type="molecule type" value="Genomic_DNA"/>
</dbReference>
<keyword evidence="14" id="KW-0969">Cilium</keyword>
<comment type="caution">
    <text evidence="14">The sequence shown here is derived from an EMBL/GenBank/DDBJ whole genome shotgun (WGS) entry which is preliminary data.</text>
</comment>
<dbReference type="NCBIfam" id="NF009438">
    <property type="entry name" value="PRK12797.1"/>
    <property type="match status" value="1"/>
</dbReference>
<evidence type="ECO:0000313" key="14">
    <source>
        <dbReference type="EMBL" id="MST50527.1"/>
    </source>
</evidence>
<comment type="similarity">
    <text evidence="1 12">Belongs to the FliP/MopC/SpaP family.</text>
</comment>
<keyword evidence="10" id="KW-0975">Bacterial flagellum</keyword>
<evidence type="ECO:0000256" key="8">
    <source>
        <dbReference type="ARBA" id="ARBA00022989"/>
    </source>
</evidence>
<dbReference type="InterPro" id="IPR005838">
    <property type="entry name" value="T3SS_IM_P"/>
</dbReference>
<feature type="transmembrane region" description="Helical" evidence="12">
    <location>
        <begin position="312"/>
        <end position="337"/>
    </location>
</feature>
<keyword evidence="15" id="KW-1185">Reference proteome</keyword>
<dbReference type="PROSITE" id="PS01061">
    <property type="entry name" value="FLIP_2"/>
    <property type="match status" value="1"/>
</dbReference>
<evidence type="ECO:0000256" key="5">
    <source>
        <dbReference type="ARBA" id="ARBA00022692"/>
    </source>
</evidence>
<dbReference type="PRINTS" id="PR01302">
    <property type="entry name" value="TYPE3IMPPROT"/>
</dbReference>
<accession>A0A7K0K4X1</accession>
<evidence type="ECO:0000256" key="9">
    <source>
        <dbReference type="ARBA" id="ARBA00023136"/>
    </source>
</evidence>
<keyword evidence="11 12" id="KW-1006">Bacterial flagellum protein export</keyword>
<sequence length="374" mass="40369">MLPASVRGVVGGVVGDSDVTRENSTTSARYGSDGRNRTSYRATPEYRLAAARQTRFGFGLKRRDLSPAQKLNRLKLEVAWFLAVMAVFAGYLTLPGAQAVGANPAAANSAVAEVQSANALAAAYPSARTQIDPNPPTPNVIGPQNPTNPANPEDPGITLNVNGFDQSPSTAVLVFLLITVLSVAPSLLLMMTSFTKIFIVLAMARNALGLNQIPPTQVLSGLAIFLSLYIMSPTINTIWTDAIQPYIDGKVQFQETFQLGEKPIREFMGPLTREEDIALMTRAANRPNPPSLEETPFTTLVPAFMISEVRSAFIIGFVVFIPFLVIDLVVGAALMSMGMMMLPPVMVSLPFKVLLFVMVDGWGMLTQTLIGTYR</sequence>
<keyword evidence="5 12" id="KW-0812">Transmembrane</keyword>
<dbReference type="InterPro" id="IPR005837">
    <property type="entry name" value="FliP"/>
</dbReference>
<evidence type="ECO:0000256" key="6">
    <source>
        <dbReference type="ARBA" id="ARBA00022795"/>
    </source>
</evidence>
<dbReference type="GO" id="GO:0009306">
    <property type="term" value="P:protein secretion"/>
    <property type="evidence" value="ECO:0007669"/>
    <property type="project" value="UniProtKB-UniRule"/>
</dbReference>
<dbReference type="GO" id="GO:0005886">
    <property type="term" value="C:plasma membrane"/>
    <property type="evidence" value="ECO:0007669"/>
    <property type="project" value="UniProtKB-SubCell"/>
</dbReference>
<comment type="function">
    <text evidence="12">Plays a role in the flagellum-specific transport system.</text>
</comment>
<feature type="region of interest" description="Disordered" evidence="13">
    <location>
        <begin position="128"/>
        <end position="156"/>
    </location>
</feature>
<reference evidence="14 15" key="1">
    <citation type="submission" date="2019-08" db="EMBL/GenBank/DDBJ databases">
        <title>In-depth cultivation of the pig gut microbiome towards novel bacterial diversity and tailored functional studies.</title>
        <authorList>
            <person name="Wylensek D."/>
            <person name="Hitch T.C.A."/>
            <person name="Clavel T."/>
        </authorList>
    </citation>
    <scope>NUCLEOTIDE SEQUENCE [LARGE SCALE GENOMIC DNA]</scope>
    <source>
        <strain evidence="14 15">RF-GAM-744-WT-7</strain>
    </source>
</reference>
<evidence type="ECO:0000256" key="4">
    <source>
        <dbReference type="ARBA" id="ARBA00022475"/>
    </source>
</evidence>
<dbReference type="PANTHER" id="PTHR30587:SF0">
    <property type="entry name" value="FLAGELLAR BIOSYNTHETIC PROTEIN FLIP"/>
    <property type="match status" value="1"/>
</dbReference>
<organism evidence="14 15">
    <name type="scientific">Mobiluncus porci</name>
    <dbReference type="NCBI Taxonomy" id="2652278"/>
    <lineage>
        <taxon>Bacteria</taxon>
        <taxon>Bacillati</taxon>
        <taxon>Actinomycetota</taxon>
        <taxon>Actinomycetes</taxon>
        <taxon>Actinomycetales</taxon>
        <taxon>Actinomycetaceae</taxon>
        <taxon>Mobiluncus</taxon>
    </lineage>
</organism>
<feature type="region of interest" description="Disordered" evidence="13">
    <location>
        <begin position="15"/>
        <end position="37"/>
    </location>
</feature>
<keyword evidence="9 12" id="KW-0472">Membrane</keyword>
<keyword evidence="6 12" id="KW-1005">Bacterial flagellum biogenesis</keyword>
<dbReference type="Pfam" id="PF00813">
    <property type="entry name" value="FliP"/>
    <property type="match status" value="1"/>
</dbReference>
<dbReference type="Proteomes" id="UP000442535">
    <property type="component" value="Unassembled WGS sequence"/>
</dbReference>
<dbReference type="AlphaFoldDB" id="A0A7K0K4X1"/>
<evidence type="ECO:0000256" key="2">
    <source>
        <dbReference type="ARBA" id="ARBA00021714"/>
    </source>
</evidence>
<evidence type="ECO:0000256" key="1">
    <source>
        <dbReference type="ARBA" id="ARBA00006257"/>
    </source>
</evidence>
<evidence type="ECO:0000256" key="11">
    <source>
        <dbReference type="ARBA" id="ARBA00023225"/>
    </source>
</evidence>
<feature type="transmembrane region" description="Helical" evidence="12">
    <location>
        <begin position="172"/>
        <end position="201"/>
    </location>
</feature>
<feature type="transmembrane region" description="Helical" evidence="12">
    <location>
        <begin position="78"/>
        <end position="94"/>
    </location>
</feature>
<evidence type="ECO:0000313" key="15">
    <source>
        <dbReference type="Proteomes" id="UP000442535"/>
    </source>
</evidence>
<dbReference type="GO" id="GO:0044781">
    <property type="term" value="P:bacterial-type flagellum organization"/>
    <property type="evidence" value="ECO:0007669"/>
    <property type="project" value="UniProtKB-UniRule"/>
</dbReference>
<keyword evidence="7 12" id="KW-0653">Protein transport</keyword>
<evidence type="ECO:0000256" key="7">
    <source>
        <dbReference type="ARBA" id="ARBA00022927"/>
    </source>
</evidence>
<evidence type="ECO:0000256" key="12">
    <source>
        <dbReference type="RuleBase" id="RU362069"/>
    </source>
</evidence>
<dbReference type="PRINTS" id="PR00951">
    <property type="entry name" value="FLGBIOSNFLIP"/>
</dbReference>
<comment type="subcellular location">
    <subcellularLocation>
        <location evidence="12">Cell membrane</location>
        <topology evidence="12">Multi-pass membrane protein</topology>
    </subcellularLocation>
    <subcellularLocation>
        <location evidence="12">Bacterial flagellum basal body</location>
    </subcellularLocation>
</comment>
<dbReference type="NCBIfam" id="TIGR01103">
    <property type="entry name" value="fliP"/>
    <property type="match status" value="1"/>
</dbReference>
<keyword evidence="4 12" id="KW-1003">Cell membrane</keyword>
<proteinExistence type="inferred from homology"/>
<keyword evidence="3 12" id="KW-0813">Transport</keyword>
<feature type="transmembrane region" description="Helical" evidence="12">
    <location>
        <begin position="349"/>
        <end position="370"/>
    </location>
</feature>
<dbReference type="GO" id="GO:0009425">
    <property type="term" value="C:bacterial-type flagellum basal body"/>
    <property type="evidence" value="ECO:0007669"/>
    <property type="project" value="UniProtKB-SubCell"/>
</dbReference>
<evidence type="ECO:0000256" key="13">
    <source>
        <dbReference type="SAM" id="MobiDB-lite"/>
    </source>
</evidence>
<name>A0A7K0K4X1_9ACTO</name>
<keyword evidence="14" id="KW-0966">Cell projection</keyword>
<protein>
    <recommendedName>
        <fullName evidence="2 12">Flagellar biosynthetic protein FliP</fullName>
    </recommendedName>
</protein>
<evidence type="ECO:0000256" key="3">
    <source>
        <dbReference type="ARBA" id="ARBA00022448"/>
    </source>
</evidence>